<reference evidence="2" key="1">
    <citation type="journal article" date="2019" name="Int. J. Syst. Evol. Microbiol.">
        <title>The Global Catalogue of Microorganisms (GCM) 10K type strain sequencing project: providing services to taxonomists for standard genome sequencing and annotation.</title>
        <authorList>
            <consortium name="The Broad Institute Genomics Platform"/>
            <consortium name="The Broad Institute Genome Sequencing Center for Infectious Disease"/>
            <person name="Wu L."/>
            <person name="Ma J."/>
        </authorList>
    </citation>
    <scope>NUCLEOTIDE SEQUENCE [LARGE SCALE GENOMIC DNA]</scope>
    <source>
        <strain evidence="2">JCM 18283</strain>
    </source>
</reference>
<accession>A0ABP9FP31</accession>
<protein>
    <submittedName>
        <fullName evidence="1">Uncharacterized protein</fullName>
    </submittedName>
</protein>
<proteinExistence type="predicted"/>
<dbReference type="InterPro" id="IPR045391">
    <property type="entry name" value="DUF6520"/>
</dbReference>
<evidence type="ECO:0000313" key="2">
    <source>
        <dbReference type="Proteomes" id="UP001501436"/>
    </source>
</evidence>
<keyword evidence="2" id="KW-1185">Reference proteome</keyword>
<dbReference type="EMBL" id="BAABJI010000001">
    <property type="protein sequence ID" value="GAA4910121.1"/>
    <property type="molecule type" value="Genomic_DNA"/>
</dbReference>
<comment type="caution">
    <text evidence="1">The sequence shown here is derived from an EMBL/GenBank/DDBJ whole genome shotgun (WGS) entry which is preliminary data.</text>
</comment>
<dbReference type="Proteomes" id="UP001501436">
    <property type="component" value="Unassembled WGS sequence"/>
</dbReference>
<gene>
    <name evidence="1" type="ORF">GCM10023313_11600</name>
</gene>
<evidence type="ECO:0000313" key="1">
    <source>
        <dbReference type="EMBL" id="GAA4910121.1"/>
    </source>
</evidence>
<name>A0ABP9FP31_9SPHI</name>
<dbReference type="Pfam" id="PF20130">
    <property type="entry name" value="DUF6520"/>
    <property type="match status" value="1"/>
</dbReference>
<organism evidence="1 2">
    <name type="scientific">Mucilaginibacter defluvii</name>
    <dbReference type="NCBI Taxonomy" id="1196019"/>
    <lineage>
        <taxon>Bacteria</taxon>
        <taxon>Pseudomonadati</taxon>
        <taxon>Bacteroidota</taxon>
        <taxon>Sphingobacteriia</taxon>
        <taxon>Sphingobacteriales</taxon>
        <taxon>Sphingobacteriaceae</taxon>
        <taxon>Mucilaginibacter</taxon>
    </lineage>
</organism>
<sequence length="84" mass="8848">MVAIVTIMGIGTAFATKAPVNKAANTWAVVQTVGNFYEVTQAAGRCDEEEDPTCKVQSTATPNAQGLIPISSATVMQKGNFTRQ</sequence>